<evidence type="ECO:0000313" key="5">
    <source>
        <dbReference type="EMBL" id="PWY88154.1"/>
    </source>
</evidence>
<dbReference type="RefSeq" id="XP_025401690.1">
    <property type="nucleotide sequence ID" value="XM_025546414.1"/>
</dbReference>
<protein>
    <recommendedName>
        <fullName evidence="1">fatty-acyl-CoA synthase system</fullName>
        <ecNumber evidence="1">2.3.1.86</ecNumber>
    </recommendedName>
</protein>
<evidence type="ECO:0000256" key="2">
    <source>
        <dbReference type="ARBA" id="ARBA00022679"/>
    </source>
</evidence>
<evidence type="ECO:0000256" key="1">
    <source>
        <dbReference type="ARBA" id="ARBA00012878"/>
    </source>
</evidence>
<dbReference type="GO" id="GO:0004321">
    <property type="term" value="F:fatty-acyl-CoA synthase activity"/>
    <property type="evidence" value="ECO:0007669"/>
    <property type="project" value="UniProtKB-EC"/>
</dbReference>
<dbReference type="AlphaFoldDB" id="A0A317WNV2"/>
<comment type="catalytic activity">
    <reaction evidence="4">
        <text>acetyl-CoA + n malonyl-CoA + 2n NADPH + 4n H(+) = a long-chain-acyl-CoA + n CoA + n CO2 + 2n NADP(+).</text>
        <dbReference type="EC" id="2.3.1.86"/>
    </reaction>
</comment>
<dbReference type="STRING" id="1448321.A0A317WNV2"/>
<keyword evidence="3" id="KW-0511">Multifunctional enzyme</keyword>
<dbReference type="InterPro" id="IPR050830">
    <property type="entry name" value="Fungal_FAS"/>
</dbReference>
<gene>
    <name evidence="5" type="ORF">BO70DRAFT_393877</name>
</gene>
<name>A0A317WNV2_9EURO</name>
<dbReference type="VEuPathDB" id="FungiDB:BO70DRAFT_393877"/>
<dbReference type="EMBL" id="MSFL01000005">
    <property type="protein sequence ID" value="PWY88154.1"/>
    <property type="molecule type" value="Genomic_DNA"/>
</dbReference>
<dbReference type="PANTHER" id="PTHR10982:SF21">
    <property type="entry name" value="FATTY ACID SYNTHASE SUBUNIT BETA"/>
    <property type="match status" value="1"/>
</dbReference>
<dbReference type="OrthoDB" id="5340391at2759"/>
<accession>A0A317WNV2</accession>
<dbReference type="EC" id="2.3.1.86" evidence="1"/>
<evidence type="ECO:0000313" key="6">
    <source>
        <dbReference type="Proteomes" id="UP000247233"/>
    </source>
</evidence>
<keyword evidence="2" id="KW-0808">Transferase</keyword>
<organism evidence="5 6">
    <name type="scientific">Aspergillus heteromorphus CBS 117.55</name>
    <dbReference type="NCBI Taxonomy" id="1448321"/>
    <lineage>
        <taxon>Eukaryota</taxon>
        <taxon>Fungi</taxon>
        <taxon>Dikarya</taxon>
        <taxon>Ascomycota</taxon>
        <taxon>Pezizomycotina</taxon>
        <taxon>Eurotiomycetes</taxon>
        <taxon>Eurotiomycetidae</taxon>
        <taxon>Eurotiales</taxon>
        <taxon>Aspergillaceae</taxon>
        <taxon>Aspergillus</taxon>
        <taxon>Aspergillus subgen. Circumdati</taxon>
    </lineage>
</organism>
<dbReference type="Proteomes" id="UP000247233">
    <property type="component" value="Unassembled WGS sequence"/>
</dbReference>
<evidence type="ECO:0000256" key="4">
    <source>
        <dbReference type="ARBA" id="ARBA00048237"/>
    </source>
</evidence>
<sequence>MIPLQGIDVPFHSAHLRPGVASDRNSLEERIPQTEVDPVRLVGNWISNVMGTPFELSREYILGDGRVLWGCACRYTSVTDIQNA</sequence>
<reference evidence="5 6" key="1">
    <citation type="submission" date="2016-12" db="EMBL/GenBank/DDBJ databases">
        <title>The genomes of Aspergillus section Nigri reveals drivers in fungal speciation.</title>
        <authorList>
            <consortium name="DOE Joint Genome Institute"/>
            <person name="Vesth T.C."/>
            <person name="Nybo J."/>
            <person name="Theobald S."/>
            <person name="Brandl J."/>
            <person name="Frisvad J.C."/>
            <person name="Nielsen K.F."/>
            <person name="Lyhne E.K."/>
            <person name="Kogle M.E."/>
            <person name="Kuo A."/>
            <person name="Riley R."/>
            <person name="Clum A."/>
            <person name="Nolan M."/>
            <person name="Lipzen A."/>
            <person name="Salamov A."/>
            <person name="Henrissat B."/>
            <person name="Wiebenga A."/>
            <person name="De Vries R.P."/>
            <person name="Grigoriev I.V."/>
            <person name="Mortensen U.H."/>
            <person name="Andersen M.R."/>
            <person name="Baker S.E."/>
        </authorList>
    </citation>
    <scope>NUCLEOTIDE SEQUENCE [LARGE SCALE GENOMIC DNA]</scope>
    <source>
        <strain evidence="5 6">CBS 117.55</strain>
    </source>
</reference>
<evidence type="ECO:0000256" key="3">
    <source>
        <dbReference type="ARBA" id="ARBA00023268"/>
    </source>
</evidence>
<dbReference type="GeneID" id="37068651"/>
<comment type="caution">
    <text evidence="5">The sequence shown here is derived from an EMBL/GenBank/DDBJ whole genome shotgun (WGS) entry which is preliminary data.</text>
</comment>
<keyword evidence="6" id="KW-1185">Reference proteome</keyword>
<proteinExistence type="predicted"/>
<dbReference type="PANTHER" id="PTHR10982">
    <property type="entry name" value="MALONYL COA-ACYL CARRIER PROTEIN TRANSACYLASE"/>
    <property type="match status" value="1"/>
</dbReference>